<dbReference type="PANTHER" id="PTHR46056">
    <property type="entry name" value="LONG-CHAIN-ALCOHOL OXIDASE"/>
    <property type="match status" value="1"/>
</dbReference>
<dbReference type="Pfam" id="PF00890">
    <property type="entry name" value="FAD_binding_2"/>
    <property type="match status" value="1"/>
</dbReference>
<evidence type="ECO:0000259" key="6">
    <source>
        <dbReference type="Pfam" id="PF00732"/>
    </source>
</evidence>
<dbReference type="GO" id="GO:0050660">
    <property type="term" value="F:flavin adenine dinucleotide binding"/>
    <property type="evidence" value="ECO:0007669"/>
    <property type="project" value="InterPro"/>
</dbReference>
<comment type="similarity">
    <text evidence="1">Belongs to the GMC oxidoreductase family.</text>
</comment>
<dbReference type="InterPro" id="IPR003953">
    <property type="entry name" value="FAD-dep_OxRdtase_2_FAD-bd"/>
</dbReference>
<dbReference type="Proteomes" id="UP000008021">
    <property type="component" value="Chromosome 8"/>
</dbReference>
<dbReference type="PANTHER" id="PTHR46056:SF12">
    <property type="entry name" value="LONG-CHAIN-ALCOHOL OXIDASE"/>
    <property type="match status" value="1"/>
</dbReference>
<keyword evidence="2" id="KW-0285">Flavoprotein</keyword>
<sequence>MAPPHAAETYDVNNGSTVPCGSYAQIDESSENPHWRAIGVQPADRRTAGGGAHGGDEAATRRRRGRDLINLTDAFLPSSLAVTDDTARNVCRVECDVAIVGSGCGGGMAAAVLAGACHKVVVIEKGNYFTSRDYTSFEGLLMNQLYESGGFITTMNGGGLLLAGSSTVGGVSAVNWPAYLKTPEFVLREWAAAHGLPLSPAPSLRLCHRHGQDESKTQGGRMKIKLDVKMDFDERTMLKMDFDDSMMLKIDFDVMKMVENDRMTLHFDGVMFTKD</sequence>
<feature type="domain" description="Glucose-methanol-choline oxidoreductase N-terminal" evidence="6">
    <location>
        <begin position="142"/>
        <end position="200"/>
    </location>
</feature>
<dbReference type="SUPFAM" id="SSF51905">
    <property type="entry name" value="FAD/NAD(P)-binding domain"/>
    <property type="match status" value="1"/>
</dbReference>
<dbReference type="Gene3D" id="3.50.50.60">
    <property type="entry name" value="FAD/NAD(P)-binding domain"/>
    <property type="match status" value="1"/>
</dbReference>
<evidence type="ECO:0000259" key="7">
    <source>
        <dbReference type="Pfam" id="PF00890"/>
    </source>
</evidence>
<feature type="region of interest" description="Disordered" evidence="5">
    <location>
        <begin position="42"/>
        <end position="63"/>
    </location>
</feature>
<dbReference type="Pfam" id="PF00732">
    <property type="entry name" value="GMC_oxred_N"/>
    <property type="match status" value="1"/>
</dbReference>
<dbReference type="AlphaFoldDB" id="A0A0E0EI85"/>
<dbReference type="STRING" id="40149.A0A0E0EI85"/>
<evidence type="ECO:0000313" key="9">
    <source>
        <dbReference type="Proteomes" id="UP000008021"/>
    </source>
</evidence>
<evidence type="ECO:0000256" key="2">
    <source>
        <dbReference type="ARBA" id="ARBA00022630"/>
    </source>
</evidence>
<evidence type="ECO:0000256" key="5">
    <source>
        <dbReference type="SAM" id="MobiDB-lite"/>
    </source>
</evidence>
<evidence type="ECO:0000313" key="8">
    <source>
        <dbReference type="EnsemblPlants" id="OMERI08G03780.1"/>
    </source>
</evidence>
<reference evidence="8" key="1">
    <citation type="submission" date="2015-04" db="UniProtKB">
        <authorList>
            <consortium name="EnsemblPlants"/>
        </authorList>
    </citation>
    <scope>IDENTIFICATION</scope>
</reference>
<feature type="domain" description="FAD-dependent oxidoreductase 2 FAD-binding" evidence="7">
    <location>
        <begin position="96"/>
        <end position="131"/>
    </location>
</feature>
<keyword evidence="9" id="KW-1185">Reference proteome</keyword>
<evidence type="ECO:0000256" key="3">
    <source>
        <dbReference type="ARBA" id="ARBA00022827"/>
    </source>
</evidence>
<dbReference type="EnsemblPlants" id="OMERI08G03780.1">
    <property type="protein sequence ID" value="OMERI08G03780.1"/>
    <property type="gene ID" value="OMERI08G03780"/>
</dbReference>
<keyword evidence="4" id="KW-0560">Oxidoreductase</keyword>
<dbReference type="InterPro" id="IPR000172">
    <property type="entry name" value="GMC_OxRdtase_N"/>
</dbReference>
<dbReference type="Gramene" id="OMERI08G03780.1">
    <property type="protein sequence ID" value="OMERI08G03780.1"/>
    <property type="gene ID" value="OMERI08G03780"/>
</dbReference>
<protein>
    <submittedName>
        <fullName evidence="8">Uncharacterized protein</fullName>
    </submittedName>
</protein>
<name>A0A0E0EI85_9ORYZ</name>
<keyword evidence="3" id="KW-0274">FAD</keyword>
<accession>A0A0E0EI85</accession>
<dbReference type="eggNOG" id="ENOG502QSD8">
    <property type="taxonomic scope" value="Eukaryota"/>
</dbReference>
<evidence type="ECO:0000256" key="1">
    <source>
        <dbReference type="ARBA" id="ARBA00010790"/>
    </source>
</evidence>
<dbReference type="GO" id="GO:0016614">
    <property type="term" value="F:oxidoreductase activity, acting on CH-OH group of donors"/>
    <property type="evidence" value="ECO:0007669"/>
    <property type="project" value="InterPro"/>
</dbReference>
<evidence type="ECO:0000256" key="4">
    <source>
        <dbReference type="ARBA" id="ARBA00023002"/>
    </source>
</evidence>
<dbReference type="HOGENOM" id="CLU_1013300_0_0_1"/>
<proteinExistence type="inferred from homology"/>
<organism evidence="8">
    <name type="scientific">Oryza meridionalis</name>
    <dbReference type="NCBI Taxonomy" id="40149"/>
    <lineage>
        <taxon>Eukaryota</taxon>
        <taxon>Viridiplantae</taxon>
        <taxon>Streptophyta</taxon>
        <taxon>Embryophyta</taxon>
        <taxon>Tracheophyta</taxon>
        <taxon>Spermatophyta</taxon>
        <taxon>Magnoliopsida</taxon>
        <taxon>Liliopsida</taxon>
        <taxon>Poales</taxon>
        <taxon>Poaceae</taxon>
        <taxon>BOP clade</taxon>
        <taxon>Oryzoideae</taxon>
        <taxon>Oryzeae</taxon>
        <taxon>Oryzinae</taxon>
        <taxon>Oryza</taxon>
    </lineage>
</organism>
<reference evidence="8" key="2">
    <citation type="submission" date="2018-05" db="EMBL/GenBank/DDBJ databases">
        <title>OmerRS3 (Oryza meridionalis Reference Sequence Version 3).</title>
        <authorList>
            <person name="Zhang J."/>
            <person name="Kudrna D."/>
            <person name="Lee S."/>
            <person name="Talag J."/>
            <person name="Welchert J."/>
            <person name="Wing R.A."/>
        </authorList>
    </citation>
    <scope>NUCLEOTIDE SEQUENCE [LARGE SCALE GENOMIC DNA]</scope>
    <source>
        <strain evidence="8">cv. OR44</strain>
    </source>
</reference>
<dbReference type="InterPro" id="IPR036188">
    <property type="entry name" value="FAD/NAD-bd_sf"/>
</dbReference>